<evidence type="ECO:0000313" key="6">
    <source>
        <dbReference type="Proteomes" id="UP000616114"/>
    </source>
</evidence>
<dbReference type="AlphaFoldDB" id="A0A8J2XK51"/>
<dbReference type="InterPro" id="IPR000424">
    <property type="entry name" value="Primosome_PriB/ssb"/>
</dbReference>
<dbReference type="GO" id="GO:0003697">
    <property type="term" value="F:single-stranded DNA binding"/>
    <property type="evidence" value="ECO:0007669"/>
    <property type="project" value="InterPro"/>
</dbReference>
<dbReference type="Gene3D" id="2.40.50.140">
    <property type="entry name" value="Nucleic acid-binding proteins"/>
    <property type="match status" value="1"/>
</dbReference>
<dbReference type="InterPro" id="IPR011344">
    <property type="entry name" value="ssDNA-bd"/>
</dbReference>
<gene>
    <name evidence="5" type="ORF">GCM10011333_12260</name>
</gene>
<evidence type="ECO:0000256" key="1">
    <source>
        <dbReference type="ARBA" id="ARBA00023125"/>
    </source>
</evidence>
<organism evidence="5 6">
    <name type="scientific">Sediminivirga luteola</name>
    <dbReference type="NCBI Taxonomy" id="1774748"/>
    <lineage>
        <taxon>Bacteria</taxon>
        <taxon>Bacillati</taxon>
        <taxon>Actinomycetota</taxon>
        <taxon>Actinomycetes</taxon>
        <taxon>Micrococcales</taxon>
        <taxon>Brevibacteriaceae</taxon>
        <taxon>Sediminivirga</taxon>
    </lineage>
</organism>
<reference evidence="5" key="2">
    <citation type="submission" date="2020-09" db="EMBL/GenBank/DDBJ databases">
        <authorList>
            <person name="Sun Q."/>
            <person name="Zhou Y."/>
        </authorList>
    </citation>
    <scope>NUCLEOTIDE SEQUENCE</scope>
    <source>
        <strain evidence="5">CGMCC 1.12785</strain>
    </source>
</reference>
<evidence type="ECO:0000256" key="3">
    <source>
        <dbReference type="RuleBase" id="RU000524"/>
    </source>
</evidence>
<evidence type="ECO:0000313" key="5">
    <source>
        <dbReference type="EMBL" id="GGA10978.1"/>
    </source>
</evidence>
<keyword evidence="1 2" id="KW-0238">DNA-binding</keyword>
<dbReference type="Proteomes" id="UP000616114">
    <property type="component" value="Unassembled WGS sequence"/>
</dbReference>
<dbReference type="Pfam" id="PF00436">
    <property type="entry name" value="SSB"/>
    <property type="match status" value="1"/>
</dbReference>
<keyword evidence="6" id="KW-1185">Reference proteome</keyword>
<dbReference type="InterPro" id="IPR012340">
    <property type="entry name" value="NA-bd_OB-fold"/>
</dbReference>
<proteinExistence type="predicted"/>
<sequence>MSLPVLDITGNLTNNPDLRFSPSGTAIANVHIAANDSRRNQSGEWETVRSLFLGATAFNENAETLGNASKGQRVRLIGRLQTEEWEDKQTGEKRSAIKLLVDFVSVYPPRQQGGAPQQHAGVQQGGWGDPNGAEPPF</sequence>
<feature type="region of interest" description="Disordered" evidence="4">
    <location>
        <begin position="109"/>
        <end position="137"/>
    </location>
</feature>
<name>A0A8J2XK51_9MICO</name>
<dbReference type="GO" id="GO:0006260">
    <property type="term" value="P:DNA replication"/>
    <property type="evidence" value="ECO:0007669"/>
    <property type="project" value="InterPro"/>
</dbReference>
<protein>
    <recommendedName>
        <fullName evidence="2 3">Single-stranded DNA-binding protein</fullName>
    </recommendedName>
</protein>
<dbReference type="SUPFAM" id="SSF50249">
    <property type="entry name" value="Nucleic acid-binding proteins"/>
    <property type="match status" value="1"/>
</dbReference>
<dbReference type="CDD" id="cd04496">
    <property type="entry name" value="SSB_OBF"/>
    <property type="match status" value="1"/>
</dbReference>
<dbReference type="PROSITE" id="PS50935">
    <property type="entry name" value="SSB"/>
    <property type="match status" value="1"/>
</dbReference>
<accession>A0A8J2XK51</accession>
<evidence type="ECO:0000256" key="4">
    <source>
        <dbReference type="SAM" id="MobiDB-lite"/>
    </source>
</evidence>
<comment type="caution">
    <text evidence="5">The sequence shown here is derived from an EMBL/GenBank/DDBJ whole genome shotgun (WGS) entry which is preliminary data.</text>
</comment>
<reference evidence="5" key="1">
    <citation type="journal article" date="2014" name="Int. J. Syst. Evol. Microbiol.">
        <title>Complete genome sequence of Corynebacterium casei LMG S-19264T (=DSM 44701T), isolated from a smear-ripened cheese.</title>
        <authorList>
            <consortium name="US DOE Joint Genome Institute (JGI-PGF)"/>
            <person name="Walter F."/>
            <person name="Albersmeier A."/>
            <person name="Kalinowski J."/>
            <person name="Ruckert C."/>
        </authorList>
    </citation>
    <scope>NUCLEOTIDE SEQUENCE</scope>
    <source>
        <strain evidence="5">CGMCC 1.12785</strain>
    </source>
</reference>
<dbReference type="PIRSF" id="PIRSF002070">
    <property type="entry name" value="SSB"/>
    <property type="match status" value="1"/>
</dbReference>
<dbReference type="EMBL" id="BMFY01000004">
    <property type="protein sequence ID" value="GGA10978.1"/>
    <property type="molecule type" value="Genomic_DNA"/>
</dbReference>
<evidence type="ECO:0000256" key="2">
    <source>
        <dbReference type="PIRNR" id="PIRNR002070"/>
    </source>
</evidence>
<dbReference type="NCBIfam" id="TIGR00621">
    <property type="entry name" value="ssb"/>
    <property type="match status" value="1"/>
</dbReference>